<dbReference type="EMBL" id="QZWG01000006">
    <property type="protein sequence ID" value="RZC09305.1"/>
    <property type="molecule type" value="Genomic_DNA"/>
</dbReference>
<proteinExistence type="predicted"/>
<dbReference type="AlphaFoldDB" id="A0A445KEQ4"/>
<reference evidence="2 3" key="1">
    <citation type="submission" date="2018-09" db="EMBL/GenBank/DDBJ databases">
        <title>A high-quality reference genome of wild soybean provides a powerful tool to mine soybean genomes.</title>
        <authorList>
            <person name="Xie M."/>
            <person name="Chung C.Y.L."/>
            <person name="Li M.-W."/>
            <person name="Wong F.-L."/>
            <person name="Chan T.-F."/>
            <person name="Lam H.-M."/>
        </authorList>
    </citation>
    <scope>NUCLEOTIDE SEQUENCE [LARGE SCALE GENOMIC DNA]</scope>
    <source>
        <strain evidence="3">cv. W05</strain>
        <tissue evidence="2">Hypocotyl of etiolated seedlings</tissue>
    </source>
</reference>
<evidence type="ECO:0000313" key="1">
    <source>
        <dbReference type="EMBL" id="RZB41277.1"/>
    </source>
</evidence>
<evidence type="ECO:0000313" key="3">
    <source>
        <dbReference type="Proteomes" id="UP000289340"/>
    </source>
</evidence>
<sequence>MWPPHISGIIPASIIPRWFNIQHVGKDSFINIKDASHIMQHDNNWIGVVCKGNGSSKTGRKFMEYIHLHFGAVLVTDESDHLLLFYLNRLHFIKIINCS</sequence>
<dbReference type="EMBL" id="QZWG01001061">
    <property type="protein sequence ID" value="RZB41277.1"/>
    <property type="molecule type" value="Genomic_DNA"/>
</dbReference>
<dbReference type="Proteomes" id="UP000289340">
    <property type="component" value="Chromosome 6"/>
</dbReference>
<comment type="caution">
    <text evidence="2">The sequence shown here is derived from an EMBL/GenBank/DDBJ whole genome shotgun (WGS) entry which is preliminary data.</text>
</comment>
<name>A0A445KEQ4_GLYSO</name>
<keyword evidence="3" id="KW-1185">Reference proteome</keyword>
<accession>A0A445KEQ4</accession>
<protein>
    <submittedName>
        <fullName evidence="2">Uncharacterized protein</fullName>
    </submittedName>
</protein>
<organism evidence="2 3">
    <name type="scientific">Glycine soja</name>
    <name type="common">Wild soybean</name>
    <dbReference type="NCBI Taxonomy" id="3848"/>
    <lineage>
        <taxon>Eukaryota</taxon>
        <taxon>Viridiplantae</taxon>
        <taxon>Streptophyta</taxon>
        <taxon>Embryophyta</taxon>
        <taxon>Tracheophyta</taxon>
        <taxon>Spermatophyta</taxon>
        <taxon>Magnoliopsida</taxon>
        <taxon>eudicotyledons</taxon>
        <taxon>Gunneridae</taxon>
        <taxon>Pentapetalae</taxon>
        <taxon>rosids</taxon>
        <taxon>fabids</taxon>
        <taxon>Fabales</taxon>
        <taxon>Fabaceae</taxon>
        <taxon>Papilionoideae</taxon>
        <taxon>50 kb inversion clade</taxon>
        <taxon>NPAAA clade</taxon>
        <taxon>indigoferoid/millettioid clade</taxon>
        <taxon>Phaseoleae</taxon>
        <taxon>Glycine</taxon>
        <taxon>Glycine subgen. Soja</taxon>
    </lineage>
</organism>
<gene>
    <name evidence="2" type="ORF">D0Y65_015872</name>
    <name evidence="1" type="ORF">D0Y65_055345</name>
</gene>
<evidence type="ECO:0000313" key="2">
    <source>
        <dbReference type="EMBL" id="RZC09305.1"/>
    </source>
</evidence>